<keyword evidence="1" id="KW-0812">Transmembrane</keyword>
<keyword evidence="1" id="KW-1133">Transmembrane helix</keyword>
<accession>A0A8A4K7M0</accession>
<gene>
    <name evidence="2" type="ORF">H0Z12_09905</name>
</gene>
<dbReference type="AlphaFoldDB" id="A0A8A4K7M0"/>
<feature type="transmembrane region" description="Helical" evidence="1">
    <location>
        <begin position="6"/>
        <end position="27"/>
    </location>
</feature>
<dbReference type="EMBL" id="CP059084">
    <property type="protein sequence ID" value="QTC47838.1"/>
    <property type="molecule type" value="Genomic_DNA"/>
</dbReference>
<evidence type="ECO:0000313" key="3">
    <source>
        <dbReference type="Proteomes" id="UP000663901"/>
    </source>
</evidence>
<reference evidence="2" key="1">
    <citation type="submission" date="2020-07" db="EMBL/GenBank/DDBJ databases">
        <title>Genome Sequences for Panteoa spp. that cause Center Rot in Onions.</title>
        <authorList>
            <person name="Asselin J.A."/>
            <person name="Helmann T."/>
            <person name="Beer S."/>
            <person name="Stodghill P."/>
        </authorList>
    </citation>
    <scope>NUCLEOTIDE SEQUENCE</scope>
    <source>
        <strain evidence="2">OC5a</strain>
    </source>
</reference>
<proteinExistence type="predicted"/>
<evidence type="ECO:0000256" key="1">
    <source>
        <dbReference type="SAM" id="Phobius"/>
    </source>
</evidence>
<evidence type="ECO:0008006" key="4">
    <source>
        <dbReference type="Google" id="ProtNLM"/>
    </source>
</evidence>
<sequence length="124" mass="13930">MTFLTEAPFLIGVIITLCAIAISFSVLKPDKSQLKGIKEWVTRDDWSGDVIIVSALNWCQNDTKYGDDYFYTFYFNATICGVKKRYSAMCAVKSSQIHKIKKGIKLSVKYSCGDPPKMAVVNLE</sequence>
<evidence type="ECO:0000313" key="2">
    <source>
        <dbReference type="EMBL" id="QTC47838.1"/>
    </source>
</evidence>
<name>A0A8A4K7M0_PANAN</name>
<keyword evidence="1" id="KW-0472">Membrane</keyword>
<dbReference type="RefSeq" id="WP_078828761.1">
    <property type="nucleotide sequence ID" value="NZ_CP054912.1"/>
</dbReference>
<dbReference type="Proteomes" id="UP000663901">
    <property type="component" value="Chromosome"/>
</dbReference>
<organism evidence="2 3">
    <name type="scientific">Pantoea ananas</name>
    <name type="common">Erwinia uredovora</name>
    <dbReference type="NCBI Taxonomy" id="553"/>
    <lineage>
        <taxon>Bacteria</taxon>
        <taxon>Pseudomonadati</taxon>
        <taxon>Pseudomonadota</taxon>
        <taxon>Gammaproteobacteria</taxon>
        <taxon>Enterobacterales</taxon>
        <taxon>Erwiniaceae</taxon>
        <taxon>Pantoea</taxon>
    </lineage>
</organism>
<protein>
    <recommendedName>
        <fullName evidence="4">DUF3592 domain-containing protein</fullName>
    </recommendedName>
</protein>